<feature type="compositionally biased region" description="Basic and acidic residues" evidence="8">
    <location>
        <begin position="1"/>
        <end position="22"/>
    </location>
</feature>
<evidence type="ECO:0000256" key="4">
    <source>
        <dbReference type="ARBA" id="ARBA00022692"/>
    </source>
</evidence>
<dbReference type="OrthoDB" id="6136301at2759"/>
<feature type="region of interest" description="Disordered" evidence="8">
    <location>
        <begin position="425"/>
        <end position="475"/>
    </location>
</feature>
<comment type="subcellular location">
    <subcellularLocation>
        <location evidence="1">Cell membrane</location>
        <topology evidence="1">Multi-pass membrane protein</topology>
    </subcellularLocation>
    <subcellularLocation>
        <location evidence="7">Membrane</location>
        <topology evidence="7">Multi-pass membrane protein</topology>
    </subcellularLocation>
</comment>
<sequence>MGDKEALTVQEKTNDEDMDGKVELPPGFMDKDLKSSVIYKGQQEKPKELAKAAMARRAISVDDNVPETESKDQKPVADDSKAKVAKTQSLENIQENTPSVQHPAPDYDTAENETVNKPLLSPPAEGEETTENANEGDDDGNNTFCCLTIKTKPSNKPDWPPKFQIKDIILAFIGFLTFAIDYGTDIRLLIYYYTEQRWSHLYLTAGFIIVPSVISGIISMIWYKMYYKRDIRHEYKHARTLYLFRILLSFLQLGRLWRQAEYIYNASHSIRMERDKENSAKAHRLRKRATEEKRDATILGLIDGFLESALQLILQIFIAADNQYYITDFPILSSLLASWVSTSLIITTYYRANRKAQKDKQNVDYVSSFFYLLWRMFELGPRYILLGLCAAYFKPWVFIVAVPHVIFVVLLYRFTKAELAGICDDPSEEEPAKENEAVSAENGDVKASGTETENGDATAGENKTENKTDDQQGQSKGCGVPILQYAFLVILGFIGLFSFINLKEGKTRYLTFIYYVVYYAENLVMVALLVWLADDRLPPPDCYVLVVAPIGIVGHVISAGLFYMCFHPQTAGERRIIAPRVKINCPILRK</sequence>
<keyword evidence="5 7" id="KW-1133">Transmembrane helix</keyword>
<dbReference type="GO" id="GO:1902742">
    <property type="term" value="P:apoptotic process involved in development"/>
    <property type="evidence" value="ECO:0007669"/>
    <property type="project" value="TreeGrafter"/>
</dbReference>
<feature type="transmembrane region" description="Helical" evidence="7">
    <location>
        <begin position="482"/>
        <end position="500"/>
    </location>
</feature>
<dbReference type="GO" id="GO:0070782">
    <property type="term" value="P:phosphatidylserine exposure on apoptotic cell surface"/>
    <property type="evidence" value="ECO:0007669"/>
    <property type="project" value="TreeGrafter"/>
</dbReference>
<dbReference type="InterPro" id="IPR018629">
    <property type="entry name" value="XK-rel"/>
</dbReference>
<dbReference type="Pfam" id="PF09815">
    <property type="entry name" value="XK-related"/>
    <property type="match status" value="1"/>
</dbReference>
<feature type="transmembrane region" description="Helical" evidence="7">
    <location>
        <begin position="200"/>
        <end position="223"/>
    </location>
</feature>
<dbReference type="InParanoid" id="K1QE53"/>
<proteinExistence type="inferred from homology"/>
<feature type="transmembrane region" description="Helical" evidence="7">
    <location>
        <begin position="296"/>
        <end position="319"/>
    </location>
</feature>
<feature type="region of interest" description="Disordered" evidence="8">
    <location>
        <begin position="1"/>
        <end position="138"/>
    </location>
</feature>
<dbReference type="KEGG" id="crg:105320001"/>
<accession>K1QE53</accession>
<keyword evidence="3" id="KW-1003">Cell membrane</keyword>
<dbReference type="PANTHER" id="PTHR16024">
    <property type="entry name" value="XK-RELATED PROTEIN"/>
    <property type="match status" value="1"/>
</dbReference>
<evidence type="ECO:0000256" key="5">
    <source>
        <dbReference type="ARBA" id="ARBA00022989"/>
    </source>
</evidence>
<organism evidence="9">
    <name type="scientific">Magallana gigas</name>
    <name type="common">Pacific oyster</name>
    <name type="synonym">Crassostrea gigas</name>
    <dbReference type="NCBI Taxonomy" id="29159"/>
    <lineage>
        <taxon>Eukaryota</taxon>
        <taxon>Metazoa</taxon>
        <taxon>Spiralia</taxon>
        <taxon>Lophotrochozoa</taxon>
        <taxon>Mollusca</taxon>
        <taxon>Bivalvia</taxon>
        <taxon>Autobranchia</taxon>
        <taxon>Pteriomorphia</taxon>
        <taxon>Ostreida</taxon>
        <taxon>Ostreoidea</taxon>
        <taxon>Ostreidae</taxon>
        <taxon>Magallana</taxon>
    </lineage>
</organism>
<reference evidence="9" key="1">
    <citation type="journal article" date="2012" name="Nature">
        <title>The oyster genome reveals stress adaptation and complexity of shell formation.</title>
        <authorList>
            <person name="Zhang G."/>
            <person name="Fang X."/>
            <person name="Guo X."/>
            <person name="Li L."/>
            <person name="Luo R."/>
            <person name="Xu F."/>
            <person name="Yang P."/>
            <person name="Zhang L."/>
            <person name="Wang X."/>
            <person name="Qi H."/>
            <person name="Xiong Z."/>
            <person name="Que H."/>
            <person name="Xie Y."/>
            <person name="Holland P.W."/>
            <person name="Paps J."/>
            <person name="Zhu Y."/>
            <person name="Wu F."/>
            <person name="Chen Y."/>
            <person name="Wang J."/>
            <person name="Peng C."/>
            <person name="Meng J."/>
            <person name="Yang L."/>
            <person name="Liu J."/>
            <person name="Wen B."/>
            <person name="Zhang N."/>
            <person name="Huang Z."/>
            <person name="Zhu Q."/>
            <person name="Feng Y."/>
            <person name="Mount A."/>
            <person name="Hedgecock D."/>
            <person name="Xu Z."/>
            <person name="Liu Y."/>
            <person name="Domazet-Loso T."/>
            <person name="Du Y."/>
            <person name="Sun X."/>
            <person name="Zhang S."/>
            <person name="Liu B."/>
            <person name="Cheng P."/>
            <person name="Jiang X."/>
            <person name="Li J."/>
            <person name="Fan D."/>
            <person name="Wang W."/>
            <person name="Fu W."/>
            <person name="Wang T."/>
            <person name="Wang B."/>
            <person name="Zhang J."/>
            <person name="Peng Z."/>
            <person name="Li Y."/>
            <person name="Li N."/>
            <person name="Wang J."/>
            <person name="Chen M."/>
            <person name="He Y."/>
            <person name="Tan F."/>
            <person name="Song X."/>
            <person name="Zheng Q."/>
            <person name="Huang R."/>
            <person name="Yang H."/>
            <person name="Du X."/>
            <person name="Chen L."/>
            <person name="Yang M."/>
            <person name="Gaffney P.M."/>
            <person name="Wang S."/>
            <person name="Luo L."/>
            <person name="She Z."/>
            <person name="Ming Y."/>
            <person name="Huang W."/>
            <person name="Zhang S."/>
            <person name="Huang B."/>
            <person name="Zhang Y."/>
            <person name="Qu T."/>
            <person name="Ni P."/>
            <person name="Miao G."/>
            <person name="Wang J."/>
            <person name="Wang Q."/>
            <person name="Steinberg C.E."/>
            <person name="Wang H."/>
            <person name="Li N."/>
            <person name="Qian L."/>
            <person name="Zhang G."/>
            <person name="Li Y."/>
            <person name="Yang H."/>
            <person name="Liu X."/>
            <person name="Wang J."/>
            <person name="Yin Y."/>
            <person name="Wang J."/>
        </authorList>
    </citation>
    <scope>NUCLEOTIDE SEQUENCE [LARGE SCALE GENOMIC DNA]</scope>
    <source>
        <strain evidence="9">05x7-T-G4-1.051#20</strain>
    </source>
</reference>
<evidence type="ECO:0000256" key="6">
    <source>
        <dbReference type="ARBA" id="ARBA00023136"/>
    </source>
</evidence>
<evidence type="ECO:0000256" key="7">
    <source>
        <dbReference type="RuleBase" id="RU910716"/>
    </source>
</evidence>
<evidence type="ECO:0000256" key="8">
    <source>
        <dbReference type="SAM" id="MobiDB-lite"/>
    </source>
</evidence>
<dbReference type="EMBL" id="JH818863">
    <property type="protein sequence ID" value="EKC32233.1"/>
    <property type="molecule type" value="Genomic_DNA"/>
</dbReference>
<keyword evidence="6 7" id="KW-0472">Membrane</keyword>
<keyword evidence="4 7" id="KW-0812">Transmembrane</keyword>
<dbReference type="InterPro" id="IPR050895">
    <property type="entry name" value="XK-related_scramblase"/>
</dbReference>
<comment type="similarity">
    <text evidence="2 7">Belongs to the XK family.</text>
</comment>
<feature type="transmembrane region" description="Helical" evidence="7">
    <location>
        <begin position="543"/>
        <end position="566"/>
    </location>
</feature>
<feature type="transmembrane region" description="Helical" evidence="7">
    <location>
        <begin position="383"/>
        <end position="412"/>
    </location>
</feature>
<dbReference type="PANTHER" id="PTHR16024:SF6">
    <property type="entry name" value="XK-RELATED PROTEIN"/>
    <property type="match status" value="1"/>
</dbReference>
<gene>
    <name evidence="9" type="ORF">CGI_10026220</name>
</gene>
<feature type="transmembrane region" description="Helical" evidence="7">
    <location>
        <begin position="512"/>
        <end position="531"/>
    </location>
</feature>
<evidence type="ECO:0000256" key="1">
    <source>
        <dbReference type="ARBA" id="ARBA00004651"/>
    </source>
</evidence>
<dbReference type="AlphaFoldDB" id="K1QE53"/>
<dbReference type="GO" id="GO:0005886">
    <property type="term" value="C:plasma membrane"/>
    <property type="evidence" value="ECO:0007669"/>
    <property type="project" value="UniProtKB-SubCell"/>
</dbReference>
<feature type="transmembrane region" description="Helical" evidence="7">
    <location>
        <begin position="168"/>
        <end position="194"/>
    </location>
</feature>
<feature type="compositionally biased region" description="Polar residues" evidence="8">
    <location>
        <begin position="86"/>
        <end position="100"/>
    </location>
</feature>
<feature type="compositionally biased region" description="Basic and acidic residues" evidence="8">
    <location>
        <begin position="68"/>
        <end position="82"/>
    </location>
</feature>
<evidence type="ECO:0000313" key="9">
    <source>
        <dbReference type="EMBL" id="EKC32233.1"/>
    </source>
</evidence>
<evidence type="ECO:0000256" key="2">
    <source>
        <dbReference type="ARBA" id="ARBA00008789"/>
    </source>
</evidence>
<feature type="transmembrane region" description="Helical" evidence="7">
    <location>
        <begin position="331"/>
        <end position="350"/>
    </location>
</feature>
<feature type="compositionally biased region" description="Acidic residues" evidence="8">
    <location>
        <begin position="125"/>
        <end position="138"/>
    </location>
</feature>
<protein>
    <recommendedName>
        <fullName evidence="7">XK-related protein</fullName>
    </recommendedName>
</protein>
<evidence type="ECO:0000256" key="3">
    <source>
        <dbReference type="ARBA" id="ARBA00022475"/>
    </source>
</evidence>
<dbReference type="GO" id="GO:0043652">
    <property type="term" value="P:engulfment of apoptotic cell"/>
    <property type="evidence" value="ECO:0007669"/>
    <property type="project" value="TreeGrafter"/>
</dbReference>
<dbReference type="HOGENOM" id="CLU_462522_0_0_1"/>
<name>K1QE53_MAGGI</name>